<dbReference type="Pfam" id="PF14214">
    <property type="entry name" value="Helitron_like_N"/>
    <property type="match status" value="1"/>
</dbReference>
<comment type="similarity">
    <text evidence="1">Belongs to the helicase family.</text>
</comment>
<evidence type="ECO:0000259" key="2">
    <source>
        <dbReference type="Pfam" id="PF05970"/>
    </source>
</evidence>
<dbReference type="SUPFAM" id="SSF52540">
    <property type="entry name" value="P-loop containing nucleoside triphosphate hydrolases"/>
    <property type="match status" value="2"/>
</dbReference>
<dbReference type="PANTHER" id="PTHR10492">
    <property type="match status" value="1"/>
</dbReference>
<dbReference type="Proteomes" id="UP000011116">
    <property type="component" value="Chromosome 7H"/>
</dbReference>
<comment type="catalytic activity">
    <reaction evidence="1">
        <text>ATP + H2O = ADP + phosphate + H(+)</text>
        <dbReference type="Rhea" id="RHEA:13065"/>
        <dbReference type="ChEBI" id="CHEBI:15377"/>
        <dbReference type="ChEBI" id="CHEBI:15378"/>
        <dbReference type="ChEBI" id="CHEBI:30616"/>
        <dbReference type="ChEBI" id="CHEBI:43474"/>
        <dbReference type="ChEBI" id="CHEBI:456216"/>
        <dbReference type="EC" id="5.6.2.3"/>
    </reaction>
</comment>
<dbReference type="Gramene" id="HORVU.MOREX.r3.7HG0677640.1">
    <property type="protein sequence ID" value="HORVU.MOREX.r3.7HG0677640.1.CDS1"/>
    <property type="gene ID" value="HORVU.MOREX.r3.7HG0677640"/>
</dbReference>
<reference evidence="4" key="2">
    <citation type="submission" date="2020-10" db="EMBL/GenBank/DDBJ databases">
        <authorList>
            <person name="Scholz U."/>
            <person name="Mascher M."/>
            <person name="Fiebig A."/>
        </authorList>
    </citation>
    <scope>NUCLEOTIDE SEQUENCE [LARGE SCALE GENOMIC DNA]</scope>
    <source>
        <strain evidence="4">cv. Morex</strain>
    </source>
</reference>
<dbReference type="GO" id="GO:0005524">
    <property type="term" value="F:ATP binding"/>
    <property type="evidence" value="ECO:0007669"/>
    <property type="project" value="UniProtKB-KW"/>
</dbReference>
<comment type="cofactor">
    <cofactor evidence="1">
        <name>Mg(2+)</name>
        <dbReference type="ChEBI" id="CHEBI:18420"/>
    </cofactor>
</comment>
<proteinExistence type="inferred from homology"/>
<dbReference type="Pfam" id="PF05970">
    <property type="entry name" value="PIF1"/>
    <property type="match status" value="1"/>
</dbReference>
<dbReference type="PANTHER" id="PTHR10492:SF92">
    <property type="entry name" value="ATP-DEPENDENT DNA HELICASE"/>
    <property type="match status" value="1"/>
</dbReference>
<dbReference type="Gene3D" id="3.40.50.300">
    <property type="entry name" value="P-loop containing nucleotide triphosphate hydrolases"/>
    <property type="match status" value="1"/>
</dbReference>
<name>A0A8I6YBU7_HORVV</name>
<keyword evidence="5" id="KW-1185">Reference proteome</keyword>
<evidence type="ECO:0000256" key="1">
    <source>
        <dbReference type="RuleBase" id="RU363044"/>
    </source>
</evidence>
<keyword evidence="1" id="KW-0067">ATP-binding</keyword>
<dbReference type="SMR" id="A0A8I6YBU7"/>
<accession>A0A8I6YBU7</accession>
<feature type="domain" description="DNA helicase Pif1-like DEAD-box helicase" evidence="2">
    <location>
        <begin position="654"/>
        <end position="862"/>
    </location>
</feature>
<dbReference type="GO" id="GO:0006310">
    <property type="term" value="P:DNA recombination"/>
    <property type="evidence" value="ECO:0007669"/>
    <property type="project" value="UniProtKB-KW"/>
</dbReference>
<sequence length="940" mass="108525">MTTYVTNLLCCHICTDSASGLWVTMREYYCYKFHTRPSIFNPILHGGWIFQQFVVDTYIKIESSRLDFIWHNQKKIRADLYQGLLDSIQAGEQNGDAVGKTRILASSFIGGPRDKLRRYLDAMALVRKYGKPDVFLTMTCNPNWEEITRELETGQTPQDRPDIVVRVFRAKLQEMKKQLFEKAILGKVQAYTYVVEFQKRGLPHAHFLLIMTGKYKYTCPEQYDRIIYAELPNKHKYPDLYRMVIKHMMHGPCGALNRLCPCTKNRPSCKNNYPRAFNETTIQGKDSYPIYRRRDDGRTETARNCKLDNRWVVPYNPYLLKMFNCHINVEIFSSIKAVKYLFKYIYKGHDRASVSITDKADDVEIDEIKQYRDARWVTPPEALWRIYGFELSKMHPPVLKLHLHLPNMHMVSYHGMEKIQNVIDREGTERSMLTAYFEANSLHEKARGILCREFPEHYTWQSQGKFWQQRKRAAVFQVGRIVSAHPAEGERYYLRVLLNHVTGATSYEDLRTVDGQLMPTFREAAEKRGLIEADSTLDDCMTEAELFQMPSSLRRLFATILVFCEPSDVCSLWNKHLEAMSEDYTRNCKFKHTVKQMVLKNIRDMLQSMGKDIESFPLPKIDQQHETTDDVPREITEESSIEVDHEDISLYENLNNEQREAYDKILAAIECQRGGIFFVDGPGGTRKTFLYRALLATIRGQGKIVVATATSGVAASIMPGGRTAHSRFKIPLKIDDGANCGFTKQSGTAKLLKATSLIIWDEASMTKRQTVEALDKSMRDIMDKQELPFGGKTVVFGGDFRRVLPVVRKRTRAQIVDASLRRSQLWNSMCQLKLVRNMRAQNNKWFADYLLCIGNGTEETNEDGEILIPTSICVPNNTDDNSLDGLIDSVYQMDNASLKDPKYITSRAILSTRNDSVDRINLKMIDRFQGRRWYTTASIR</sequence>
<evidence type="ECO:0000313" key="5">
    <source>
        <dbReference type="Proteomes" id="UP000011116"/>
    </source>
</evidence>
<keyword evidence="1" id="KW-0547">Nucleotide-binding</keyword>
<protein>
    <recommendedName>
        <fullName evidence="1">ATP-dependent DNA helicase</fullName>
        <ecNumber evidence="1">5.6.2.3</ecNumber>
    </recommendedName>
</protein>
<feature type="domain" description="Helitron helicase-like" evidence="3">
    <location>
        <begin position="28"/>
        <end position="209"/>
    </location>
</feature>
<dbReference type="GO" id="GO:0000723">
    <property type="term" value="P:telomere maintenance"/>
    <property type="evidence" value="ECO:0007669"/>
    <property type="project" value="InterPro"/>
</dbReference>
<dbReference type="InterPro" id="IPR010285">
    <property type="entry name" value="DNA_helicase_pif1-like_DEAD"/>
</dbReference>
<keyword evidence="1" id="KW-0347">Helicase</keyword>
<evidence type="ECO:0000259" key="3">
    <source>
        <dbReference type="Pfam" id="PF14214"/>
    </source>
</evidence>
<dbReference type="GO" id="GO:0016787">
    <property type="term" value="F:hydrolase activity"/>
    <property type="evidence" value="ECO:0007669"/>
    <property type="project" value="UniProtKB-KW"/>
</dbReference>
<reference evidence="4" key="3">
    <citation type="submission" date="2022-01" db="UniProtKB">
        <authorList>
            <consortium name="EnsemblPlants"/>
        </authorList>
    </citation>
    <scope>IDENTIFICATION</scope>
    <source>
        <strain evidence="4">subsp. vulgare</strain>
    </source>
</reference>
<dbReference type="AlphaFoldDB" id="A0A8I6YBU7"/>
<dbReference type="EnsemblPlants" id="HORVU.MOREX.r3.7HG0677640.1">
    <property type="protein sequence ID" value="HORVU.MOREX.r3.7HG0677640.1.CDS1"/>
    <property type="gene ID" value="HORVU.MOREX.r3.7HG0677640"/>
</dbReference>
<dbReference type="EC" id="5.6.2.3" evidence="1"/>
<organism evidence="4 5">
    <name type="scientific">Hordeum vulgare subsp. vulgare</name>
    <name type="common">Domesticated barley</name>
    <dbReference type="NCBI Taxonomy" id="112509"/>
    <lineage>
        <taxon>Eukaryota</taxon>
        <taxon>Viridiplantae</taxon>
        <taxon>Streptophyta</taxon>
        <taxon>Embryophyta</taxon>
        <taxon>Tracheophyta</taxon>
        <taxon>Spermatophyta</taxon>
        <taxon>Magnoliopsida</taxon>
        <taxon>Liliopsida</taxon>
        <taxon>Poales</taxon>
        <taxon>Poaceae</taxon>
        <taxon>BOP clade</taxon>
        <taxon>Pooideae</taxon>
        <taxon>Triticodae</taxon>
        <taxon>Triticeae</taxon>
        <taxon>Hordeinae</taxon>
        <taxon>Hordeum</taxon>
    </lineage>
</organism>
<dbReference type="InterPro" id="IPR027417">
    <property type="entry name" value="P-loop_NTPase"/>
</dbReference>
<keyword evidence="1" id="KW-0233">DNA recombination</keyword>
<dbReference type="InterPro" id="IPR025476">
    <property type="entry name" value="Helitron_helicase-like"/>
</dbReference>
<evidence type="ECO:0000313" key="4">
    <source>
        <dbReference type="EnsemblPlants" id="HORVU.MOREX.r3.7HG0677640.1.CDS1"/>
    </source>
</evidence>
<keyword evidence="1" id="KW-0234">DNA repair</keyword>
<dbReference type="GO" id="GO:0043139">
    <property type="term" value="F:5'-3' DNA helicase activity"/>
    <property type="evidence" value="ECO:0007669"/>
    <property type="project" value="UniProtKB-EC"/>
</dbReference>
<keyword evidence="1" id="KW-0378">Hydrolase</keyword>
<reference evidence="5" key="1">
    <citation type="journal article" date="2012" name="Nature">
        <title>A physical, genetic and functional sequence assembly of the barley genome.</title>
        <authorList>
            <consortium name="The International Barley Genome Sequencing Consortium"/>
            <person name="Mayer K.F."/>
            <person name="Waugh R."/>
            <person name="Brown J.W."/>
            <person name="Schulman A."/>
            <person name="Langridge P."/>
            <person name="Platzer M."/>
            <person name="Fincher G.B."/>
            <person name="Muehlbauer G.J."/>
            <person name="Sato K."/>
            <person name="Close T.J."/>
            <person name="Wise R.P."/>
            <person name="Stein N."/>
        </authorList>
    </citation>
    <scope>NUCLEOTIDE SEQUENCE [LARGE SCALE GENOMIC DNA]</scope>
    <source>
        <strain evidence="5">cv. Morex</strain>
    </source>
</reference>
<dbReference type="GO" id="GO:0006281">
    <property type="term" value="P:DNA repair"/>
    <property type="evidence" value="ECO:0007669"/>
    <property type="project" value="UniProtKB-KW"/>
</dbReference>
<keyword evidence="1" id="KW-0227">DNA damage</keyword>